<proteinExistence type="inferred from homology"/>
<dbReference type="InterPro" id="IPR046457">
    <property type="entry name" value="PMI_typeI_cat"/>
</dbReference>
<name>R8QMZ7_BACCE</name>
<evidence type="ECO:0000313" key="13">
    <source>
        <dbReference type="Proteomes" id="UP000014019"/>
    </source>
</evidence>
<evidence type="ECO:0000256" key="2">
    <source>
        <dbReference type="ARBA" id="ARBA00001947"/>
    </source>
</evidence>
<dbReference type="HOGENOM" id="CLU_025851_0_0_9"/>
<keyword evidence="5" id="KW-0479">Metal-binding</keyword>
<evidence type="ECO:0000259" key="10">
    <source>
        <dbReference type="Pfam" id="PF20511"/>
    </source>
</evidence>
<dbReference type="InterPro" id="IPR049071">
    <property type="entry name" value="MPI_cupin_dom"/>
</dbReference>
<comment type="similarity">
    <text evidence="3">Belongs to the mannose-6-phosphate isomerase type 1 family.</text>
</comment>
<dbReference type="Pfam" id="PF13528">
    <property type="entry name" value="Glyco_trans_1_3"/>
    <property type="match status" value="1"/>
</dbReference>
<dbReference type="InterPro" id="IPR011051">
    <property type="entry name" value="RmlC_Cupin_sf"/>
</dbReference>
<dbReference type="EC" id="5.3.1.8" evidence="4"/>
<reference evidence="12 13" key="1">
    <citation type="submission" date="2012-12" db="EMBL/GenBank/DDBJ databases">
        <title>The Genome Sequence of Bacillus cereus VD118.</title>
        <authorList>
            <consortium name="The Broad Institute Genome Sequencing Platform"/>
            <consortium name="The Broad Institute Genome Sequencing Center for Infectious Disease"/>
            <person name="Feldgarden M."/>
            <person name="Van der Auwera G.A."/>
            <person name="Mahillon J."/>
            <person name="Duprez V."/>
            <person name="Timmery S."/>
            <person name="Mattelet C."/>
            <person name="Dierick K."/>
            <person name="Sun M."/>
            <person name="Yu Z."/>
            <person name="Zhu L."/>
            <person name="Hu X."/>
            <person name="Shank E.B."/>
            <person name="Swiecicka I."/>
            <person name="Hansen B.M."/>
            <person name="Andrup L."/>
            <person name="Walker B."/>
            <person name="Young S.K."/>
            <person name="Zeng Q."/>
            <person name="Gargeya S."/>
            <person name="Fitzgerald M."/>
            <person name="Haas B."/>
            <person name="Abouelleil A."/>
            <person name="Alvarado L."/>
            <person name="Arachchi H.M."/>
            <person name="Berlin A.M."/>
            <person name="Chapman S.B."/>
            <person name="Dewar J."/>
            <person name="Goldberg J."/>
            <person name="Griggs A."/>
            <person name="Gujja S."/>
            <person name="Hansen M."/>
            <person name="Howarth C."/>
            <person name="Imamovic A."/>
            <person name="Larimer J."/>
            <person name="McCowan C."/>
            <person name="Murphy C."/>
            <person name="Neiman D."/>
            <person name="Pearson M."/>
            <person name="Priest M."/>
            <person name="Roberts A."/>
            <person name="Saif S."/>
            <person name="Shea T."/>
            <person name="Sisk P."/>
            <person name="Sykes S."/>
            <person name="Wortman J."/>
            <person name="Nusbaum C."/>
            <person name="Birren B."/>
        </authorList>
    </citation>
    <scope>NUCLEOTIDE SEQUENCE [LARGE SCALE GENOMIC DNA]</scope>
    <source>
        <strain evidence="12 13">VD118</strain>
    </source>
</reference>
<dbReference type="PATRIC" id="fig|1053231.3.peg.1190"/>
<evidence type="ECO:0000256" key="5">
    <source>
        <dbReference type="ARBA" id="ARBA00022723"/>
    </source>
</evidence>
<evidence type="ECO:0000256" key="7">
    <source>
        <dbReference type="ARBA" id="ARBA00023235"/>
    </source>
</evidence>
<dbReference type="InterPro" id="IPR014710">
    <property type="entry name" value="RmlC-like_jellyroll"/>
</dbReference>
<keyword evidence="7 12" id="KW-0413">Isomerase</keyword>
<dbReference type="PANTHER" id="PTHR42742">
    <property type="entry name" value="TRANSCRIPTIONAL REPRESSOR MPRA"/>
    <property type="match status" value="1"/>
</dbReference>
<dbReference type="PANTHER" id="PTHR42742:SF3">
    <property type="entry name" value="FRUCTOKINASE"/>
    <property type="match status" value="1"/>
</dbReference>
<dbReference type="GO" id="GO:0008270">
    <property type="term" value="F:zinc ion binding"/>
    <property type="evidence" value="ECO:0007669"/>
    <property type="project" value="InterPro"/>
</dbReference>
<evidence type="ECO:0000313" key="12">
    <source>
        <dbReference type="EMBL" id="EOP72187.1"/>
    </source>
</evidence>
<dbReference type="InterPro" id="IPR001250">
    <property type="entry name" value="Man6P_Isoase-1"/>
</dbReference>
<dbReference type="Gene3D" id="2.60.120.10">
    <property type="entry name" value="Jelly Rolls"/>
    <property type="match status" value="2"/>
</dbReference>
<evidence type="ECO:0000259" key="11">
    <source>
        <dbReference type="Pfam" id="PF21621"/>
    </source>
</evidence>
<dbReference type="GO" id="GO:0004476">
    <property type="term" value="F:mannose-6-phosphate isomerase activity"/>
    <property type="evidence" value="ECO:0007669"/>
    <property type="project" value="UniProtKB-EC"/>
</dbReference>
<dbReference type="CDD" id="cd07010">
    <property type="entry name" value="cupin_PMI_type_I_N_bac"/>
    <property type="match status" value="1"/>
</dbReference>
<dbReference type="Pfam" id="PF20511">
    <property type="entry name" value="PMI_typeI_cat"/>
    <property type="match status" value="1"/>
</dbReference>
<organism evidence="12 13">
    <name type="scientific">Bacillus cereus VD118</name>
    <dbReference type="NCBI Taxonomy" id="1053231"/>
    <lineage>
        <taxon>Bacteria</taxon>
        <taxon>Bacillati</taxon>
        <taxon>Bacillota</taxon>
        <taxon>Bacilli</taxon>
        <taxon>Bacillales</taxon>
        <taxon>Bacillaceae</taxon>
        <taxon>Bacillus</taxon>
        <taxon>Bacillus cereus group</taxon>
    </lineage>
</organism>
<evidence type="ECO:0000256" key="6">
    <source>
        <dbReference type="ARBA" id="ARBA00022833"/>
    </source>
</evidence>
<evidence type="ECO:0000256" key="4">
    <source>
        <dbReference type="ARBA" id="ARBA00011956"/>
    </source>
</evidence>
<comment type="caution">
    <text evidence="12">The sequence shown here is derived from an EMBL/GenBank/DDBJ whole genome shotgun (WGS) entry which is preliminary data.</text>
</comment>
<dbReference type="AlphaFoldDB" id="R8QMZ7"/>
<dbReference type="Proteomes" id="UP000014019">
    <property type="component" value="Unassembled WGS sequence"/>
</dbReference>
<dbReference type="GO" id="GO:0005975">
    <property type="term" value="P:carbohydrate metabolic process"/>
    <property type="evidence" value="ECO:0007669"/>
    <property type="project" value="InterPro"/>
</dbReference>
<dbReference type="NCBIfam" id="TIGR00218">
    <property type="entry name" value="manA"/>
    <property type="match status" value="1"/>
</dbReference>
<dbReference type="InterPro" id="IPR051804">
    <property type="entry name" value="Carb_Metab_Reg_Kinase/Isom"/>
</dbReference>
<comment type="cofactor">
    <cofactor evidence="2">
        <name>Zn(2+)</name>
        <dbReference type="ChEBI" id="CHEBI:29105"/>
    </cofactor>
</comment>
<dbReference type="SUPFAM" id="SSF53756">
    <property type="entry name" value="UDP-Glycosyltransferase/glycogen phosphorylase"/>
    <property type="match status" value="1"/>
</dbReference>
<dbReference type="Gene3D" id="3.40.50.2000">
    <property type="entry name" value="Glycogen Phosphorylase B"/>
    <property type="match status" value="1"/>
</dbReference>
<sequence>MKIFVFYISEYGFGHATRCIALIREMLRARNDVQIIVCNSFALQFIRASLIEYEDRIIFHDVETDVGFVLKENSLELDKEKLKQAYVSFCADLPRKIGEELSFLESFTVDCIISDIAPIAFEVADRLEVPSIGISNFSWYTAYKNVLSVNLLQVFKDMYKKMDYFYTLAGSNEPQWARIDTFSFNFYSRKINSLEVEKIKLKLNPTGKKQIVFIPIGMKIDIGNITSLPLWDEERFIFIVSHNMKIEHENVFKIPQNYTESQNYVAAADCIISKAGWGTVSEAVLQNKLLLIIDRKEMSEDQHTIQFLRGNNLCGLITWEELQYMNIEEHIKVPRVIYENEVQKITSHIFKLTTAQLLIGKKDYKRMQSPLFLQPVLQERIWGGKSLKKFNYDLSSESIGECWGISAHPNGMSIVKEGPYKGVTLEQLWREERYLFGECLSEKFPLLTKMLDANKDLSVQVHPDDEFAHTYENGELGKTECWYIVDCKEDAQLVYGHNADTKVDFEEMIKEGKWEDLLRRVSIKPGDFFYVPSGTIHALCEGTVVLETQQSSDTTYRVYDYERIDANGNKRELHLDKAIQVANIPHEDYQVRPKIIEENGVFITTYVREKYFSVYKWEIKERASFQQREIFQLVSVIEGEGTLTTIDGDFSIKKGDHFILPITIENFSIKGNVTTIVSHP</sequence>
<dbReference type="SUPFAM" id="SSF51182">
    <property type="entry name" value="RmlC-like cupins"/>
    <property type="match status" value="1"/>
</dbReference>
<keyword evidence="6" id="KW-0862">Zinc</keyword>
<dbReference type="Pfam" id="PF21621">
    <property type="entry name" value="MPI_cupin_dom"/>
    <property type="match status" value="1"/>
</dbReference>
<feature type="domain" description="Phosphomannose isomerase type I catalytic" evidence="10">
    <location>
        <begin position="372"/>
        <end position="470"/>
    </location>
</feature>
<evidence type="ECO:0000256" key="8">
    <source>
        <dbReference type="ARBA" id="ARBA00029741"/>
    </source>
</evidence>
<comment type="catalytic activity">
    <reaction evidence="1">
        <text>D-mannose 6-phosphate = D-fructose 6-phosphate</text>
        <dbReference type="Rhea" id="RHEA:12356"/>
        <dbReference type="ChEBI" id="CHEBI:58735"/>
        <dbReference type="ChEBI" id="CHEBI:61527"/>
        <dbReference type="EC" id="5.3.1.8"/>
    </reaction>
</comment>
<accession>R8QMZ7</accession>
<gene>
    <name evidence="12" type="ORF">IIQ_00004</name>
</gene>
<protein>
    <recommendedName>
        <fullName evidence="4">mannose-6-phosphate isomerase</fullName>
        <ecNumber evidence="4">5.3.1.8</ecNumber>
    </recommendedName>
    <alternativeName>
        <fullName evidence="8">Phosphohexomutase</fullName>
    </alternativeName>
    <alternativeName>
        <fullName evidence="9">Phosphomannose isomerase</fullName>
    </alternativeName>
</protein>
<evidence type="ECO:0000256" key="9">
    <source>
        <dbReference type="ARBA" id="ARBA00030762"/>
    </source>
</evidence>
<evidence type="ECO:0000256" key="1">
    <source>
        <dbReference type="ARBA" id="ARBA00000757"/>
    </source>
</evidence>
<dbReference type="EMBL" id="AHEZ01000038">
    <property type="protein sequence ID" value="EOP72187.1"/>
    <property type="molecule type" value="Genomic_DNA"/>
</dbReference>
<feature type="domain" description="Mannose-6-phosphate isomerase cupin" evidence="11">
    <location>
        <begin position="603"/>
        <end position="680"/>
    </location>
</feature>
<evidence type="ECO:0000256" key="3">
    <source>
        <dbReference type="ARBA" id="ARBA00010772"/>
    </source>
</evidence>